<sequence length="67" mass="7532">MPEHTITLSDEDHALIERVQLRRGLPSLEAAAEWLVKARLRRAARATTGRGRALYLVSQASLPEEPR</sequence>
<dbReference type="AlphaFoldDB" id="A0AA91DGN5"/>
<dbReference type="EMBL" id="LVHG01000106">
    <property type="protein sequence ID" value="OAK55037.1"/>
    <property type="molecule type" value="Genomic_DNA"/>
</dbReference>
<comment type="caution">
    <text evidence="1">The sequence shown here is derived from an EMBL/GenBank/DDBJ whole genome shotgun (WGS) entry which is preliminary data.</text>
</comment>
<evidence type="ECO:0000313" key="2">
    <source>
        <dbReference type="Proteomes" id="UP000077852"/>
    </source>
</evidence>
<gene>
    <name evidence="1" type="ORF">A3K87_04355</name>
</gene>
<protein>
    <submittedName>
        <fullName evidence="1">Uncharacterized protein</fullName>
    </submittedName>
</protein>
<organism evidence="1 2">
    <name type="scientific">Variovorax paradoxus</name>
    <dbReference type="NCBI Taxonomy" id="34073"/>
    <lineage>
        <taxon>Bacteria</taxon>
        <taxon>Pseudomonadati</taxon>
        <taxon>Pseudomonadota</taxon>
        <taxon>Betaproteobacteria</taxon>
        <taxon>Burkholderiales</taxon>
        <taxon>Comamonadaceae</taxon>
        <taxon>Variovorax</taxon>
    </lineage>
</organism>
<accession>A0AA91DGN5</accession>
<reference evidence="1 2" key="1">
    <citation type="submission" date="2016-03" db="EMBL/GenBank/DDBJ databases">
        <title>Genome sequence of Variovorax paradoxus KB5.</title>
        <authorList>
            <person name="Jeong H."/>
            <person name="Hong C.E."/>
            <person name="Jo S.H."/>
            <person name="Park J.M."/>
        </authorList>
    </citation>
    <scope>NUCLEOTIDE SEQUENCE [LARGE SCALE GENOMIC DNA]</scope>
    <source>
        <strain evidence="1 2">KB5</strain>
    </source>
</reference>
<dbReference type="RefSeq" id="WP_081271632.1">
    <property type="nucleotide sequence ID" value="NZ_LVHG01000106.1"/>
</dbReference>
<evidence type="ECO:0000313" key="1">
    <source>
        <dbReference type="EMBL" id="OAK55037.1"/>
    </source>
</evidence>
<dbReference type="Proteomes" id="UP000077852">
    <property type="component" value="Unassembled WGS sequence"/>
</dbReference>
<proteinExistence type="predicted"/>
<name>A0AA91DGN5_VARPD</name>